<organism evidence="1 2">
    <name type="scientific">Nocardia mexicana</name>
    <dbReference type="NCBI Taxonomy" id="279262"/>
    <lineage>
        <taxon>Bacteria</taxon>
        <taxon>Bacillati</taxon>
        <taxon>Actinomycetota</taxon>
        <taxon>Actinomycetes</taxon>
        <taxon>Mycobacteriales</taxon>
        <taxon>Nocardiaceae</taxon>
        <taxon>Nocardia</taxon>
    </lineage>
</organism>
<proteinExistence type="predicted"/>
<name>A0A370H8W3_9NOCA</name>
<reference evidence="1 2" key="1">
    <citation type="submission" date="2018-07" db="EMBL/GenBank/DDBJ databases">
        <title>Genomic Encyclopedia of Type Strains, Phase IV (KMG-IV): sequencing the most valuable type-strain genomes for metagenomic binning, comparative biology and taxonomic classification.</title>
        <authorList>
            <person name="Goeker M."/>
        </authorList>
    </citation>
    <scope>NUCLEOTIDE SEQUENCE [LARGE SCALE GENOMIC DNA]</scope>
    <source>
        <strain evidence="1 2">DSM 44952</strain>
    </source>
</reference>
<keyword evidence="2" id="KW-1185">Reference proteome</keyword>
<dbReference type="Gene3D" id="1.10.287.1060">
    <property type="entry name" value="ESAT-6-like"/>
    <property type="match status" value="1"/>
</dbReference>
<dbReference type="STRING" id="1210089.GCA_001613165_00328"/>
<dbReference type="RefSeq" id="WP_068012969.1">
    <property type="nucleotide sequence ID" value="NZ_QQAZ01000003.1"/>
</dbReference>
<sequence length="136" mass="14473">MQSQESGDLRGDVAVLTQAVDDGRLWIDGVLVADGVHERCARRYEQLADQVEQQIRTLRAAVALPGFGGFESGGALQRGFEDKAAQGLRRLQEYADAARQLAHTLRAAAAAYDQHSSDVSAAIGRVGTETVGVGHA</sequence>
<dbReference type="OrthoDB" id="4553759at2"/>
<evidence type="ECO:0000313" key="2">
    <source>
        <dbReference type="Proteomes" id="UP000255355"/>
    </source>
</evidence>
<comment type="caution">
    <text evidence="1">The sequence shown here is derived from an EMBL/GenBank/DDBJ whole genome shotgun (WGS) entry which is preliminary data.</text>
</comment>
<dbReference type="AlphaFoldDB" id="A0A370H8W3"/>
<dbReference type="EMBL" id="QQAZ01000003">
    <property type="protein sequence ID" value="RDI53115.1"/>
    <property type="molecule type" value="Genomic_DNA"/>
</dbReference>
<accession>A0A370H8W3</accession>
<protein>
    <submittedName>
        <fullName evidence="1">Uncharacterized protein</fullName>
    </submittedName>
</protein>
<evidence type="ECO:0000313" key="1">
    <source>
        <dbReference type="EMBL" id="RDI53115.1"/>
    </source>
</evidence>
<gene>
    <name evidence="1" type="ORF">DFR68_103503</name>
</gene>
<dbReference type="Proteomes" id="UP000255355">
    <property type="component" value="Unassembled WGS sequence"/>
</dbReference>